<dbReference type="AlphaFoldDB" id="A0A3P9A952"/>
<evidence type="ECO:0000313" key="3">
    <source>
        <dbReference type="Ensembl" id="ENSELUP00000037553.3"/>
    </source>
</evidence>
<dbReference type="PANTHER" id="PTHR15736">
    <property type="entry name" value="PROTEIN FAM131B-RELATED"/>
    <property type="match status" value="1"/>
</dbReference>
<evidence type="ECO:0000256" key="2">
    <source>
        <dbReference type="SAM" id="MobiDB-lite"/>
    </source>
</evidence>
<dbReference type="InParanoid" id="A0A3P9A952"/>
<feature type="compositionally biased region" description="Low complexity" evidence="2">
    <location>
        <begin position="414"/>
        <end position="449"/>
    </location>
</feature>
<dbReference type="CTD" id="556725"/>
<dbReference type="GeneTree" id="ENSGT00950000183106"/>
<dbReference type="Pfam" id="PF15010">
    <property type="entry name" value="FAM131"/>
    <property type="match status" value="1"/>
</dbReference>
<dbReference type="RefSeq" id="XP_010883262.2">
    <property type="nucleotide sequence ID" value="XM_010884960.5"/>
</dbReference>
<dbReference type="Ensembl" id="ENSELUT00000027182.3">
    <property type="protein sequence ID" value="ENSELUP00000037553.3"/>
    <property type="gene ID" value="ENSELUG00000017256.3"/>
</dbReference>
<evidence type="ECO:0000256" key="1">
    <source>
        <dbReference type="ARBA" id="ARBA00010635"/>
    </source>
</evidence>
<name>A0A3P9A952_ESOLU</name>
<reference evidence="3" key="3">
    <citation type="submission" date="2025-08" db="UniProtKB">
        <authorList>
            <consortium name="Ensembl"/>
        </authorList>
    </citation>
    <scope>IDENTIFICATION</scope>
</reference>
<comment type="similarity">
    <text evidence="1">Belongs to the FAM131 family.</text>
</comment>
<evidence type="ECO:0000313" key="4">
    <source>
        <dbReference type="Proteomes" id="UP000265140"/>
    </source>
</evidence>
<dbReference type="STRING" id="8010.ENSELUP00000037553"/>
<accession>A0A3P9A952</accession>
<dbReference type="GeneID" id="105019058"/>
<sequence>MGCIGSRRLTADGVPVKDGEQHGRSDFSWEGINLSMEDTTSILPRLKRNNSNAYGIGALAKSSLTGVSGVNRSMKDKVTKPTSMAQGRMAHMIEWQNWDMSVVGPGGVSVPRKSTAEQEIERRMESDAYSDLSDGEKEARFAAGILQQFAISQATLMAWTSMDGESLMSGSNQGSVAHLSEVNQESITSRDQILHHSSADMWPNTYVAQGLYCLSSSDAWEPISNEPSGVASPAAGSYVMQQGGTSCEGFDGSTLLQQQQQQHQYSLQQQSQLHQLHQLQQLQHYQQQQLLYQQQQSLEQRLHSANHSLQATPNSTIHSLAPSTHAPLVDLWGAGKTESYQADIGGYNIGVAAVVEAALSVPSDEGAGIEHSPLIEQQEGEEEEELKDEEVTLCMEPETVTLTQPTQRDEAIASGGSSPGQRSPGRSSPGRSSPGRSSPGRSSPGRSSPGQPPAQHFTERKSSDVSCGGVQTQDEKEERHGPAVALASMATN</sequence>
<reference evidence="4" key="1">
    <citation type="journal article" date="2014" name="PLoS ONE">
        <title>The genome and linkage map of the northern pike (Esox lucius): conserved synteny revealed between the salmonid sister group and the Neoteleostei.</title>
        <authorList>
            <person name="Rondeau E.B."/>
            <person name="Minkley D.R."/>
            <person name="Leong J.S."/>
            <person name="Messmer A.M."/>
            <person name="Jantzen J.R."/>
            <person name="von Schalburg K.R."/>
            <person name="Lemon C."/>
            <person name="Bird N.H."/>
            <person name="Koop B.F."/>
        </authorList>
    </citation>
    <scope>NUCLEOTIDE SEQUENCE</scope>
</reference>
<dbReference type="InterPro" id="IPR026782">
    <property type="entry name" value="FAM131"/>
</dbReference>
<reference evidence="3" key="4">
    <citation type="submission" date="2025-09" db="UniProtKB">
        <authorList>
            <consortium name="Ensembl"/>
        </authorList>
    </citation>
    <scope>IDENTIFICATION</scope>
</reference>
<keyword evidence="4" id="KW-1185">Reference proteome</keyword>
<evidence type="ECO:0008006" key="5">
    <source>
        <dbReference type="Google" id="ProtNLM"/>
    </source>
</evidence>
<protein>
    <recommendedName>
        <fullName evidence="5">Family with sequence similarity 131 member Bb</fullName>
    </recommendedName>
</protein>
<dbReference type="Proteomes" id="UP000265140">
    <property type="component" value="Chromosome 20"/>
</dbReference>
<dbReference type="Bgee" id="ENSELUG00000017256">
    <property type="expression patterns" value="Expressed in brain and 3 other cell types or tissues"/>
</dbReference>
<feature type="region of interest" description="Disordered" evidence="2">
    <location>
        <begin position="364"/>
        <end position="492"/>
    </location>
</feature>
<organism evidence="3 4">
    <name type="scientific">Esox lucius</name>
    <name type="common">Northern pike</name>
    <dbReference type="NCBI Taxonomy" id="8010"/>
    <lineage>
        <taxon>Eukaryota</taxon>
        <taxon>Metazoa</taxon>
        <taxon>Chordata</taxon>
        <taxon>Craniata</taxon>
        <taxon>Vertebrata</taxon>
        <taxon>Euteleostomi</taxon>
        <taxon>Actinopterygii</taxon>
        <taxon>Neopterygii</taxon>
        <taxon>Teleostei</taxon>
        <taxon>Protacanthopterygii</taxon>
        <taxon>Esociformes</taxon>
        <taxon>Esocidae</taxon>
        <taxon>Esox</taxon>
    </lineage>
</organism>
<dbReference type="OMA" id="MLTPPTQ"/>
<dbReference type="PANTHER" id="PTHR15736:SF9">
    <property type="entry name" value="PROTEIN FAM131B"/>
    <property type="match status" value="1"/>
</dbReference>
<reference evidence="3" key="2">
    <citation type="submission" date="2020-02" db="EMBL/GenBank/DDBJ databases">
        <title>Esox lucius (northern pike) genome, fEsoLuc1, primary haplotype.</title>
        <authorList>
            <person name="Myers G."/>
            <person name="Karagic N."/>
            <person name="Meyer A."/>
            <person name="Pippel M."/>
            <person name="Reichard M."/>
            <person name="Winkler S."/>
            <person name="Tracey A."/>
            <person name="Sims Y."/>
            <person name="Howe K."/>
            <person name="Rhie A."/>
            <person name="Formenti G."/>
            <person name="Durbin R."/>
            <person name="Fedrigo O."/>
            <person name="Jarvis E.D."/>
        </authorList>
    </citation>
    <scope>NUCLEOTIDE SEQUENCE [LARGE SCALE GENOMIC DNA]</scope>
</reference>
<proteinExistence type="inferred from homology"/>
<feature type="compositionally biased region" description="Acidic residues" evidence="2">
    <location>
        <begin position="378"/>
        <end position="388"/>
    </location>
</feature>